<dbReference type="PANTHER" id="PTHR43132:SF2">
    <property type="entry name" value="ARSENICAL RESISTANCE OPERON REPRESSOR ARSR-RELATED"/>
    <property type="match status" value="1"/>
</dbReference>
<dbReference type="SUPFAM" id="SSF46785">
    <property type="entry name" value="Winged helix' DNA-binding domain"/>
    <property type="match status" value="1"/>
</dbReference>
<reference evidence="5 6" key="1">
    <citation type="submission" date="2020-03" db="EMBL/GenBank/DDBJ databases">
        <title>Genomic Encyclopedia of Type Strains, Phase IV (KMG-IV): sequencing the most valuable type-strain genomes for metagenomic binning, comparative biology and taxonomic classification.</title>
        <authorList>
            <person name="Goeker M."/>
        </authorList>
    </citation>
    <scope>NUCLEOTIDE SEQUENCE [LARGE SCALE GENOMIC DNA]</scope>
    <source>
        <strain evidence="5 6">DSM 7225</strain>
    </source>
</reference>
<dbReference type="PROSITE" id="PS50987">
    <property type="entry name" value="HTH_ARSR_2"/>
    <property type="match status" value="1"/>
</dbReference>
<dbReference type="InterPro" id="IPR011991">
    <property type="entry name" value="ArsR-like_HTH"/>
</dbReference>
<gene>
    <name evidence="5" type="ORF">GGR89_002829</name>
</gene>
<proteinExistence type="predicted"/>
<name>A0A7X5XZY7_9SPHN</name>
<protein>
    <submittedName>
        <fullName evidence="5">DNA-binding transcriptional ArsR family regulator</fullName>
    </submittedName>
</protein>
<dbReference type="InterPro" id="IPR036388">
    <property type="entry name" value="WH-like_DNA-bd_sf"/>
</dbReference>
<keyword evidence="6" id="KW-1185">Reference proteome</keyword>
<dbReference type="RefSeq" id="WP_093298762.1">
    <property type="nucleotide sequence ID" value="NZ_BAAADY010000029.1"/>
</dbReference>
<comment type="caution">
    <text evidence="5">The sequence shown here is derived from an EMBL/GenBank/DDBJ whole genome shotgun (WGS) entry which is preliminary data.</text>
</comment>
<keyword evidence="3" id="KW-0804">Transcription</keyword>
<dbReference type="GO" id="GO:0003700">
    <property type="term" value="F:DNA-binding transcription factor activity"/>
    <property type="evidence" value="ECO:0007669"/>
    <property type="project" value="InterPro"/>
</dbReference>
<dbReference type="PANTHER" id="PTHR43132">
    <property type="entry name" value="ARSENICAL RESISTANCE OPERON REPRESSOR ARSR-RELATED"/>
    <property type="match status" value="1"/>
</dbReference>
<evidence type="ECO:0000313" key="6">
    <source>
        <dbReference type="Proteomes" id="UP000531251"/>
    </source>
</evidence>
<organism evidence="5 6">
    <name type="scientific">Sphingomonas trueperi</name>
    <dbReference type="NCBI Taxonomy" id="53317"/>
    <lineage>
        <taxon>Bacteria</taxon>
        <taxon>Pseudomonadati</taxon>
        <taxon>Pseudomonadota</taxon>
        <taxon>Alphaproteobacteria</taxon>
        <taxon>Sphingomonadales</taxon>
        <taxon>Sphingomonadaceae</taxon>
        <taxon>Sphingomonas</taxon>
    </lineage>
</organism>
<dbReference type="Proteomes" id="UP000531251">
    <property type="component" value="Unassembled WGS sequence"/>
</dbReference>
<sequence length="116" mass="12628">MVAVKNDMIEVIDHASQFLKALSGRSRLLLLCHLVDGEKSVGELARLTGARDTAVSQQLALLRREGMVSARRAGQMIFYSLASPEARRMLEALNDLFCANDSVSGILLKPEVAETA</sequence>
<dbReference type="CDD" id="cd00090">
    <property type="entry name" value="HTH_ARSR"/>
    <property type="match status" value="1"/>
</dbReference>
<feature type="domain" description="HTH arsR-type" evidence="4">
    <location>
        <begin position="9"/>
        <end position="101"/>
    </location>
</feature>
<dbReference type="NCBIfam" id="NF033788">
    <property type="entry name" value="HTH_metalloreg"/>
    <property type="match status" value="1"/>
</dbReference>
<evidence type="ECO:0000256" key="1">
    <source>
        <dbReference type="ARBA" id="ARBA00023015"/>
    </source>
</evidence>
<keyword evidence="1" id="KW-0805">Transcription regulation</keyword>
<dbReference type="InterPro" id="IPR001845">
    <property type="entry name" value="HTH_ArsR_DNA-bd_dom"/>
</dbReference>
<dbReference type="Gene3D" id="1.10.10.10">
    <property type="entry name" value="Winged helix-like DNA-binding domain superfamily/Winged helix DNA-binding domain"/>
    <property type="match status" value="1"/>
</dbReference>
<dbReference type="EMBL" id="JAATJB010000008">
    <property type="protein sequence ID" value="NJB98497.1"/>
    <property type="molecule type" value="Genomic_DNA"/>
</dbReference>
<dbReference type="InterPro" id="IPR051011">
    <property type="entry name" value="Metal_resp_trans_reg"/>
</dbReference>
<keyword evidence="2 5" id="KW-0238">DNA-binding</keyword>
<dbReference type="InterPro" id="IPR036390">
    <property type="entry name" value="WH_DNA-bd_sf"/>
</dbReference>
<evidence type="ECO:0000256" key="2">
    <source>
        <dbReference type="ARBA" id="ARBA00023125"/>
    </source>
</evidence>
<evidence type="ECO:0000313" key="5">
    <source>
        <dbReference type="EMBL" id="NJB98497.1"/>
    </source>
</evidence>
<dbReference type="Pfam" id="PF01022">
    <property type="entry name" value="HTH_5"/>
    <property type="match status" value="1"/>
</dbReference>
<dbReference type="AlphaFoldDB" id="A0A7X5XZY7"/>
<evidence type="ECO:0000259" key="4">
    <source>
        <dbReference type="PROSITE" id="PS50987"/>
    </source>
</evidence>
<dbReference type="PRINTS" id="PR00778">
    <property type="entry name" value="HTHARSR"/>
</dbReference>
<dbReference type="GO" id="GO:0003677">
    <property type="term" value="F:DNA binding"/>
    <property type="evidence" value="ECO:0007669"/>
    <property type="project" value="UniProtKB-KW"/>
</dbReference>
<dbReference type="SMART" id="SM00418">
    <property type="entry name" value="HTH_ARSR"/>
    <property type="match status" value="1"/>
</dbReference>
<evidence type="ECO:0000256" key="3">
    <source>
        <dbReference type="ARBA" id="ARBA00023163"/>
    </source>
</evidence>
<accession>A0A7X5XZY7</accession>